<dbReference type="PANTHER" id="PTHR35896:SF3">
    <property type="entry name" value="MAJOR FACILITATOR SUPERFAMILY TRANSPORTER"/>
    <property type="match status" value="1"/>
</dbReference>
<dbReference type="RefSeq" id="XP_002478403.1">
    <property type="nucleotide sequence ID" value="XM_002478358.1"/>
</dbReference>
<name>B8M0Q7_TALSN</name>
<proteinExistence type="predicted"/>
<dbReference type="PhylomeDB" id="B8M0Q7"/>
<feature type="transmembrane region" description="Helical" evidence="1">
    <location>
        <begin position="111"/>
        <end position="132"/>
    </location>
</feature>
<dbReference type="VEuPathDB" id="FungiDB:TSTA_086730"/>
<dbReference type="eggNOG" id="ENOG502S165">
    <property type="taxonomic scope" value="Eukaryota"/>
</dbReference>
<accession>B8M0Q7</accession>
<dbReference type="InParanoid" id="B8M0Q7"/>
<dbReference type="EMBL" id="EQ962653">
    <property type="protein sequence ID" value="EED21440.1"/>
    <property type="molecule type" value="Genomic_DNA"/>
</dbReference>
<keyword evidence="1" id="KW-1133">Transmembrane helix</keyword>
<dbReference type="HOGENOM" id="CLU_066042_4_0_1"/>
<dbReference type="OrthoDB" id="4212994at2759"/>
<dbReference type="OMA" id="WASRDWH"/>
<dbReference type="AlphaFoldDB" id="B8M0Q7"/>
<dbReference type="PANTHER" id="PTHR35896">
    <property type="entry name" value="IG-LIKE DOMAIN-CONTAINING PROTEIN"/>
    <property type="match status" value="1"/>
</dbReference>
<keyword evidence="1" id="KW-0812">Transmembrane</keyword>
<evidence type="ECO:0000313" key="2">
    <source>
        <dbReference type="EMBL" id="EED21440.1"/>
    </source>
</evidence>
<dbReference type="InterPro" id="IPR053008">
    <property type="entry name" value="Phomopsin_biosynth_assoc"/>
</dbReference>
<reference evidence="3" key="1">
    <citation type="journal article" date="2015" name="Genome Announc.">
        <title>Genome sequence of the AIDS-associated pathogen Penicillium marneffei (ATCC18224) and its near taxonomic relative Talaromyces stipitatus (ATCC10500).</title>
        <authorList>
            <person name="Nierman W.C."/>
            <person name="Fedorova-Abrams N.D."/>
            <person name="Andrianopoulos A."/>
        </authorList>
    </citation>
    <scope>NUCLEOTIDE SEQUENCE [LARGE SCALE GENOMIC DNA]</scope>
    <source>
        <strain evidence="3">ATCC 10500 / CBS 375.48 / QM 6759 / NRRL 1006</strain>
    </source>
</reference>
<dbReference type="Proteomes" id="UP000001745">
    <property type="component" value="Unassembled WGS sequence"/>
</dbReference>
<evidence type="ECO:0000256" key="1">
    <source>
        <dbReference type="SAM" id="Phobius"/>
    </source>
</evidence>
<dbReference type="GeneID" id="8110079"/>
<sequence length="311" mass="35845">MQEESCMLTSFNVTKLMKLRVSPYLVTIPNLEKVETGSCLPHHHLVFPIASPTLLCALVEISPVLSNIMKYDKLQPPKEDDSDHDVNETLLHDEELSSGPKTHRQAISRRWIWPCIFIFENIFIVIVLLILWKRVVPAPTNLNYQVLTADNKTYPSGPLSWSQHFEALPCGRTPEEARARGCEFDMLVTAWLPPRCIDRELVDEFQALGEWDFYTKYHGVEGDKFGSYDPDFLGSVNQTIYTERRWHITHCLFMFKKLTRALVNGWPVDAEAVSEPHTEHCMKTFTEQMLFGPALDLDEVETYLEIIYPPC</sequence>
<keyword evidence="3" id="KW-1185">Reference proteome</keyword>
<evidence type="ECO:0000313" key="3">
    <source>
        <dbReference type="Proteomes" id="UP000001745"/>
    </source>
</evidence>
<gene>
    <name evidence="2" type="ORF">TSTA_086730</name>
</gene>
<organism evidence="2 3">
    <name type="scientific">Talaromyces stipitatus (strain ATCC 10500 / CBS 375.48 / QM 6759 / NRRL 1006)</name>
    <name type="common">Penicillium stipitatum</name>
    <dbReference type="NCBI Taxonomy" id="441959"/>
    <lineage>
        <taxon>Eukaryota</taxon>
        <taxon>Fungi</taxon>
        <taxon>Dikarya</taxon>
        <taxon>Ascomycota</taxon>
        <taxon>Pezizomycotina</taxon>
        <taxon>Eurotiomycetes</taxon>
        <taxon>Eurotiomycetidae</taxon>
        <taxon>Eurotiales</taxon>
        <taxon>Trichocomaceae</taxon>
        <taxon>Talaromyces</taxon>
        <taxon>Talaromyces sect. Talaromyces</taxon>
    </lineage>
</organism>
<protein>
    <submittedName>
        <fullName evidence="2">Uncharacterized protein</fullName>
    </submittedName>
</protein>
<keyword evidence="1" id="KW-0472">Membrane</keyword>